<evidence type="ECO:0000256" key="1">
    <source>
        <dbReference type="SAM" id="Phobius"/>
    </source>
</evidence>
<proteinExistence type="predicted"/>
<sequence>MLCTSNEAENTSAIVGGLALIALASSILIQVGKLHWAKLFNFCCPAPALTEETSPVAQQESLLQDAIASESQPEEKLSF</sequence>
<keyword evidence="1" id="KW-1133">Transmembrane helix</keyword>
<keyword evidence="1" id="KW-0472">Membrane</keyword>
<feature type="transmembrane region" description="Helical" evidence="1">
    <location>
        <begin position="12"/>
        <end position="31"/>
    </location>
</feature>
<accession>A0ABC8IRL4</accession>
<name>A0ABC8IRL4_ERUVS</name>
<evidence type="ECO:0000313" key="2">
    <source>
        <dbReference type="EMBL" id="CAH8295749.1"/>
    </source>
</evidence>
<protein>
    <submittedName>
        <fullName evidence="2">Uncharacterized protein</fullName>
    </submittedName>
</protein>
<comment type="caution">
    <text evidence="2">The sequence shown here is derived from an EMBL/GenBank/DDBJ whole genome shotgun (WGS) entry which is preliminary data.</text>
</comment>
<dbReference type="AlphaFoldDB" id="A0ABC8IRL4"/>
<keyword evidence="3" id="KW-1185">Reference proteome</keyword>
<keyword evidence="1" id="KW-0812">Transmembrane</keyword>
<gene>
    <name evidence="2" type="ORF">ERUC_LOCUS1918</name>
</gene>
<reference evidence="2 3" key="1">
    <citation type="submission" date="2022-03" db="EMBL/GenBank/DDBJ databases">
        <authorList>
            <person name="Macdonald S."/>
            <person name="Ahmed S."/>
            <person name="Newling K."/>
        </authorList>
    </citation>
    <scope>NUCLEOTIDE SEQUENCE [LARGE SCALE GENOMIC DNA]</scope>
</reference>
<organism evidence="2 3">
    <name type="scientific">Eruca vesicaria subsp. sativa</name>
    <name type="common">Garden rocket</name>
    <name type="synonym">Eruca sativa</name>
    <dbReference type="NCBI Taxonomy" id="29727"/>
    <lineage>
        <taxon>Eukaryota</taxon>
        <taxon>Viridiplantae</taxon>
        <taxon>Streptophyta</taxon>
        <taxon>Embryophyta</taxon>
        <taxon>Tracheophyta</taxon>
        <taxon>Spermatophyta</taxon>
        <taxon>Magnoliopsida</taxon>
        <taxon>eudicotyledons</taxon>
        <taxon>Gunneridae</taxon>
        <taxon>Pentapetalae</taxon>
        <taxon>rosids</taxon>
        <taxon>malvids</taxon>
        <taxon>Brassicales</taxon>
        <taxon>Brassicaceae</taxon>
        <taxon>Brassiceae</taxon>
        <taxon>Eruca</taxon>
    </lineage>
</organism>
<evidence type="ECO:0000313" key="3">
    <source>
        <dbReference type="Proteomes" id="UP001642260"/>
    </source>
</evidence>
<dbReference type="Proteomes" id="UP001642260">
    <property type="component" value="Unassembled WGS sequence"/>
</dbReference>
<dbReference type="EMBL" id="CAKOAT010049822">
    <property type="protein sequence ID" value="CAH8295749.1"/>
    <property type="molecule type" value="Genomic_DNA"/>
</dbReference>